<dbReference type="InterPro" id="IPR004812">
    <property type="entry name" value="Efflux_drug-R_Bcr/CmlA"/>
</dbReference>
<feature type="domain" description="Major facilitator superfamily (MFS) profile" evidence="9">
    <location>
        <begin position="12"/>
        <end position="395"/>
    </location>
</feature>
<evidence type="ECO:0000256" key="6">
    <source>
        <dbReference type="ARBA" id="ARBA00022989"/>
    </source>
</evidence>
<name>A0ABV6H346_9PAST</name>
<dbReference type="Pfam" id="PF07690">
    <property type="entry name" value="MFS_1"/>
    <property type="match status" value="1"/>
</dbReference>
<dbReference type="EMBL" id="JBHLWB010000009">
    <property type="protein sequence ID" value="MFC0309804.1"/>
    <property type="molecule type" value="Genomic_DNA"/>
</dbReference>
<evidence type="ECO:0000256" key="3">
    <source>
        <dbReference type="ARBA" id="ARBA00022448"/>
    </source>
</evidence>
<dbReference type="Proteomes" id="UP001589767">
    <property type="component" value="Unassembled WGS sequence"/>
</dbReference>
<gene>
    <name evidence="10" type="ORF">ACFFHK_08825</name>
</gene>
<feature type="transmembrane region" description="Helical" evidence="8">
    <location>
        <begin position="371"/>
        <end position="391"/>
    </location>
</feature>
<dbReference type="RefSeq" id="WP_382371575.1">
    <property type="nucleotide sequence ID" value="NZ_JBHLWB010000009.1"/>
</dbReference>
<reference evidence="10 11" key="1">
    <citation type="submission" date="2024-09" db="EMBL/GenBank/DDBJ databases">
        <authorList>
            <person name="Sun Q."/>
            <person name="Mori K."/>
        </authorList>
    </citation>
    <scope>NUCLEOTIDE SEQUENCE [LARGE SCALE GENOMIC DNA]</scope>
    <source>
        <strain evidence="10 11">CCM 7539</strain>
    </source>
</reference>
<evidence type="ECO:0000259" key="9">
    <source>
        <dbReference type="PROSITE" id="PS50850"/>
    </source>
</evidence>
<proteinExistence type="inferred from homology"/>
<keyword evidence="3 8" id="KW-0813">Transport</keyword>
<feature type="transmembrane region" description="Helical" evidence="8">
    <location>
        <begin position="287"/>
        <end position="308"/>
    </location>
</feature>
<accession>A0ABV6H346</accession>
<protein>
    <recommendedName>
        <fullName evidence="8">Bcr/CflA family efflux transporter</fullName>
    </recommendedName>
</protein>
<dbReference type="InterPro" id="IPR020846">
    <property type="entry name" value="MFS_dom"/>
</dbReference>
<evidence type="ECO:0000256" key="8">
    <source>
        <dbReference type="RuleBase" id="RU365088"/>
    </source>
</evidence>
<feature type="transmembrane region" description="Helical" evidence="8">
    <location>
        <begin position="78"/>
        <end position="96"/>
    </location>
</feature>
<comment type="caution">
    <text evidence="8">Lacks conserved residue(s) required for the propagation of feature annotation.</text>
</comment>
<evidence type="ECO:0000256" key="4">
    <source>
        <dbReference type="ARBA" id="ARBA00022475"/>
    </source>
</evidence>
<dbReference type="InterPro" id="IPR036259">
    <property type="entry name" value="MFS_trans_sf"/>
</dbReference>
<evidence type="ECO:0000256" key="2">
    <source>
        <dbReference type="ARBA" id="ARBA00006236"/>
    </source>
</evidence>
<feature type="transmembrane region" description="Helical" evidence="8">
    <location>
        <begin position="166"/>
        <end position="186"/>
    </location>
</feature>
<dbReference type="SUPFAM" id="SSF103473">
    <property type="entry name" value="MFS general substrate transporter"/>
    <property type="match status" value="1"/>
</dbReference>
<evidence type="ECO:0000256" key="7">
    <source>
        <dbReference type="ARBA" id="ARBA00023136"/>
    </source>
</evidence>
<keyword evidence="5 8" id="KW-0812">Transmembrane</keyword>
<keyword evidence="6 8" id="KW-1133">Transmembrane helix</keyword>
<comment type="subcellular location">
    <subcellularLocation>
        <location evidence="8">Cell inner membrane</location>
        <topology evidence="8">Multi-pass membrane protein</topology>
    </subcellularLocation>
    <subcellularLocation>
        <location evidence="1">Cell membrane</location>
        <topology evidence="1">Multi-pass membrane protein</topology>
    </subcellularLocation>
</comment>
<comment type="caution">
    <text evidence="10">The sequence shown here is derived from an EMBL/GenBank/DDBJ whole genome shotgun (WGS) entry which is preliminary data.</text>
</comment>
<sequence>MTKQKVRINFLFILILGLLSMMPPLGIDMYLPAFLSIAKDLNVPSSQVQYTLTMFTLGMGVGQLVWGPIADSLGRKPIILFGLVISTIAALGLTQVNNIHHFIGLRLLQGLFGAAPVVVLGALLRDLFSKNDFSKMMSLVTLVIMVAPLLAPIIGGYIVQYFHWHTIFYFLVFVGLCSGTLFAWRIPETLDHEKRQAFSLRNILRQFWAVLRVKEVIGYLIVSTFSFAGLFAFLTSGSLVYIDIYGVKVQHFGYFFMMNIIVMATFTWVNGRVVGKVGAERMLQFGLGMQATAGLWLLLVAILDLGFWAMALGIAWFIGMNSTIGANATALILERFPHTAGTANSVLGTLRFGGGAVVGSLLALVPVTSAIPMLATMILCVIIAVLGYGLLTYRNLNHS</sequence>
<dbReference type="PANTHER" id="PTHR23502">
    <property type="entry name" value="MAJOR FACILITATOR SUPERFAMILY"/>
    <property type="match status" value="1"/>
</dbReference>
<dbReference type="PROSITE" id="PS50850">
    <property type="entry name" value="MFS"/>
    <property type="match status" value="1"/>
</dbReference>
<keyword evidence="11" id="KW-1185">Reference proteome</keyword>
<feature type="transmembrane region" description="Helical" evidence="8">
    <location>
        <begin position="136"/>
        <end position="160"/>
    </location>
</feature>
<feature type="transmembrane region" description="Helical" evidence="8">
    <location>
        <begin position="48"/>
        <end position="66"/>
    </location>
</feature>
<dbReference type="InterPro" id="IPR011701">
    <property type="entry name" value="MFS"/>
</dbReference>
<keyword evidence="4" id="KW-1003">Cell membrane</keyword>
<comment type="similarity">
    <text evidence="2 8">Belongs to the major facilitator superfamily. Bcr/CmlA family.</text>
</comment>
<dbReference type="PANTHER" id="PTHR23502:SF132">
    <property type="entry name" value="POLYAMINE TRANSPORTER 2-RELATED"/>
    <property type="match status" value="1"/>
</dbReference>
<organism evidence="10 11">
    <name type="scientific">Gallibacterium trehalosifermentans</name>
    <dbReference type="NCBI Taxonomy" id="516935"/>
    <lineage>
        <taxon>Bacteria</taxon>
        <taxon>Pseudomonadati</taxon>
        <taxon>Pseudomonadota</taxon>
        <taxon>Gammaproteobacteria</taxon>
        <taxon>Pasteurellales</taxon>
        <taxon>Pasteurellaceae</taxon>
        <taxon>Gallibacterium</taxon>
    </lineage>
</organism>
<evidence type="ECO:0000313" key="11">
    <source>
        <dbReference type="Proteomes" id="UP001589767"/>
    </source>
</evidence>
<feature type="transmembrane region" description="Helical" evidence="8">
    <location>
        <begin position="216"/>
        <end position="242"/>
    </location>
</feature>
<feature type="transmembrane region" description="Helical" evidence="8">
    <location>
        <begin position="102"/>
        <end position="124"/>
    </location>
</feature>
<evidence type="ECO:0000256" key="1">
    <source>
        <dbReference type="ARBA" id="ARBA00004651"/>
    </source>
</evidence>
<feature type="transmembrane region" description="Helical" evidence="8">
    <location>
        <begin position="254"/>
        <end position="275"/>
    </location>
</feature>
<dbReference type="Gene3D" id="1.20.1720.10">
    <property type="entry name" value="Multidrug resistance protein D"/>
    <property type="match status" value="1"/>
</dbReference>
<evidence type="ECO:0000256" key="5">
    <source>
        <dbReference type="ARBA" id="ARBA00022692"/>
    </source>
</evidence>
<dbReference type="NCBIfam" id="NF008314">
    <property type="entry name" value="PRK11102.1"/>
    <property type="match status" value="1"/>
</dbReference>
<dbReference type="NCBIfam" id="TIGR00710">
    <property type="entry name" value="efflux_Bcr_CflA"/>
    <property type="match status" value="1"/>
</dbReference>
<keyword evidence="7 8" id="KW-0472">Membrane</keyword>
<dbReference type="CDD" id="cd17320">
    <property type="entry name" value="MFS_MdfA_MDR_like"/>
    <property type="match status" value="1"/>
</dbReference>
<evidence type="ECO:0000313" key="10">
    <source>
        <dbReference type="EMBL" id="MFC0309804.1"/>
    </source>
</evidence>
<keyword evidence="8" id="KW-0997">Cell inner membrane</keyword>